<sequence>HPSTAPKSLVTSSVPLPRDSPRRRHLRWSIPAEFGGRRQRPAHPRDPLGPLLHLLWPDSMGASSCDHAQNSPSTRVWATVSQIRRRSSTGRHVRDGCFLPYPDDGATRSGRVRRRPVIRDGLAYHPEAIARRVREA</sequence>
<dbReference type="Gramene" id="TuG1812G0700005201.01.T01">
    <property type="protein sequence ID" value="TuG1812G0700005201.01.T01"/>
    <property type="gene ID" value="TuG1812G0700005201.01"/>
</dbReference>
<feature type="compositionally biased region" description="Polar residues" evidence="1">
    <location>
        <begin position="1"/>
        <end position="14"/>
    </location>
</feature>
<reference evidence="2" key="3">
    <citation type="submission" date="2022-06" db="UniProtKB">
        <authorList>
            <consortium name="EnsemblPlants"/>
        </authorList>
    </citation>
    <scope>IDENTIFICATION</scope>
</reference>
<evidence type="ECO:0000313" key="3">
    <source>
        <dbReference type="Proteomes" id="UP000015106"/>
    </source>
</evidence>
<dbReference type="EnsemblPlants" id="TuG1812G0700005201.01.T02">
    <property type="protein sequence ID" value="TuG1812G0700005201.01.T02"/>
    <property type="gene ID" value="TuG1812G0700005201.01"/>
</dbReference>
<reference evidence="2" key="2">
    <citation type="submission" date="2018-03" db="EMBL/GenBank/DDBJ databases">
        <title>The Triticum urartu genome reveals the dynamic nature of wheat genome evolution.</title>
        <authorList>
            <person name="Ling H."/>
            <person name="Ma B."/>
            <person name="Shi X."/>
            <person name="Liu H."/>
            <person name="Dong L."/>
            <person name="Sun H."/>
            <person name="Cao Y."/>
            <person name="Gao Q."/>
            <person name="Zheng S."/>
            <person name="Li Y."/>
            <person name="Yu Y."/>
            <person name="Du H."/>
            <person name="Qi M."/>
            <person name="Li Y."/>
            <person name="Yu H."/>
            <person name="Cui Y."/>
            <person name="Wang N."/>
            <person name="Chen C."/>
            <person name="Wu H."/>
            <person name="Zhao Y."/>
            <person name="Zhang J."/>
            <person name="Li Y."/>
            <person name="Zhou W."/>
            <person name="Zhang B."/>
            <person name="Hu W."/>
            <person name="Eijk M."/>
            <person name="Tang J."/>
            <person name="Witsenboer H."/>
            <person name="Zhao S."/>
            <person name="Li Z."/>
            <person name="Zhang A."/>
            <person name="Wang D."/>
            <person name="Liang C."/>
        </authorList>
    </citation>
    <scope>NUCLEOTIDE SEQUENCE [LARGE SCALE GENOMIC DNA]</scope>
    <source>
        <strain evidence="2">cv. G1812</strain>
    </source>
</reference>
<keyword evidence="3" id="KW-1185">Reference proteome</keyword>
<dbReference type="Proteomes" id="UP000015106">
    <property type="component" value="Chromosome 7"/>
</dbReference>
<organism evidence="2 3">
    <name type="scientific">Triticum urartu</name>
    <name type="common">Red wild einkorn</name>
    <name type="synonym">Crithodium urartu</name>
    <dbReference type="NCBI Taxonomy" id="4572"/>
    <lineage>
        <taxon>Eukaryota</taxon>
        <taxon>Viridiplantae</taxon>
        <taxon>Streptophyta</taxon>
        <taxon>Embryophyta</taxon>
        <taxon>Tracheophyta</taxon>
        <taxon>Spermatophyta</taxon>
        <taxon>Magnoliopsida</taxon>
        <taxon>Liliopsida</taxon>
        <taxon>Poales</taxon>
        <taxon>Poaceae</taxon>
        <taxon>BOP clade</taxon>
        <taxon>Pooideae</taxon>
        <taxon>Triticodae</taxon>
        <taxon>Triticeae</taxon>
        <taxon>Triticinae</taxon>
        <taxon>Triticum</taxon>
    </lineage>
</organism>
<protein>
    <submittedName>
        <fullName evidence="2">Uncharacterized protein</fullName>
    </submittedName>
</protein>
<reference evidence="3" key="1">
    <citation type="journal article" date="2013" name="Nature">
        <title>Draft genome of the wheat A-genome progenitor Triticum urartu.</title>
        <authorList>
            <person name="Ling H.Q."/>
            <person name="Zhao S."/>
            <person name="Liu D."/>
            <person name="Wang J."/>
            <person name="Sun H."/>
            <person name="Zhang C."/>
            <person name="Fan H."/>
            <person name="Li D."/>
            <person name="Dong L."/>
            <person name="Tao Y."/>
            <person name="Gao C."/>
            <person name="Wu H."/>
            <person name="Li Y."/>
            <person name="Cui Y."/>
            <person name="Guo X."/>
            <person name="Zheng S."/>
            <person name="Wang B."/>
            <person name="Yu K."/>
            <person name="Liang Q."/>
            <person name="Yang W."/>
            <person name="Lou X."/>
            <person name="Chen J."/>
            <person name="Feng M."/>
            <person name="Jian J."/>
            <person name="Zhang X."/>
            <person name="Luo G."/>
            <person name="Jiang Y."/>
            <person name="Liu J."/>
            <person name="Wang Z."/>
            <person name="Sha Y."/>
            <person name="Zhang B."/>
            <person name="Wu H."/>
            <person name="Tang D."/>
            <person name="Shen Q."/>
            <person name="Xue P."/>
            <person name="Zou S."/>
            <person name="Wang X."/>
            <person name="Liu X."/>
            <person name="Wang F."/>
            <person name="Yang Y."/>
            <person name="An X."/>
            <person name="Dong Z."/>
            <person name="Zhang K."/>
            <person name="Zhang X."/>
            <person name="Luo M.C."/>
            <person name="Dvorak J."/>
            <person name="Tong Y."/>
            <person name="Wang J."/>
            <person name="Yang H."/>
            <person name="Li Z."/>
            <person name="Wang D."/>
            <person name="Zhang A."/>
            <person name="Wang J."/>
        </authorList>
    </citation>
    <scope>NUCLEOTIDE SEQUENCE</scope>
    <source>
        <strain evidence="3">cv. G1812</strain>
    </source>
</reference>
<dbReference type="Gramene" id="TuG1812G0700005201.01.T02">
    <property type="protein sequence ID" value="TuG1812G0700005201.01.T02"/>
    <property type="gene ID" value="TuG1812G0700005201.01"/>
</dbReference>
<dbReference type="AlphaFoldDB" id="A0A8R7R9Y9"/>
<accession>A0A8R7R9Y9</accession>
<name>A0A8R7R9Y9_TRIUA</name>
<dbReference type="EnsemblPlants" id="TuG1812G0700005201.01.T01">
    <property type="protein sequence ID" value="TuG1812G0700005201.01.T01"/>
    <property type="gene ID" value="TuG1812G0700005201.01"/>
</dbReference>
<evidence type="ECO:0000313" key="2">
    <source>
        <dbReference type="EnsemblPlants" id="TuG1812G0700005196.01.T01"/>
    </source>
</evidence>
<dbReference type="Gramene" id="TuG1812G0700005196.01.T01">
    <property type="protein sequence ID" value="TuG1812G0700005196.01.T01"/>
    <property type="gene ID" value="TuG1812G0700005196.01"/>
</dbReference>
<proteinExistence type="predicted"/>
<dbReference type="EnsemblPlants" id="TuG1812G0700005196.01.T01">
    <property type="protein sequence ID" value="TuG1812G0700005196.01.T01"/>
    <property type="gene ID" value="TuG1812G0700005196.01"/>
</dbReference>
<feature type="region of interest" description="Disordered" evidence="1">
    <location>
        <begin position="1"/>
        <end position="48"/>
    </location>
</feature>
<evidence type="ECO:0000256" key="1">
    <source>
        <dbReference type="SAM" id="MobiDB-lite"/>
    </source>
</evidence>